<dbReference type="EC" id="2.7.11.1" evidence="3"/>
<dbReference type="Proteomes" id="UP000316095">
    <property type="component" value="Unassembled WGS sequence"/>
</dbReference>
<dbReference type="EMBL" id="SJPG01000001">
    <property type="protein sequence ID" value="TWT61189.1"/>
    <property type="molecule type" value="Genomic_DNA"/>
</dbReference>
<evidence type="ECO:0000259" key="2">
    <source>
        <dbReference type="Pfam" id="PF03781"/>
    </source>
</evidence>
<protein>
    <submittedName>
        <fullName evidence="3">Serine/threonine-protein kinase pkn1</fullName>
        <ecNumber evidence="3">2.7.11.1</ecNumber>
    </submittedName>
</protein>
<feature type="region of interest" description="Disordered" evidence="1">
    <location>
        <begin position="40"/>
        <end position="78"/>
    </location>
</feature>
<feature type="domain" description="Sulfatase-modifying factor enzyme-like" evidence="2">
    <location>
        <begin position="184"/>
        <end position="376"/>
    </location>
</feature>
<evidence type="ECO:0000313" key="3">
    <source>
        <dbReference type="EMBL" id="TWT61189.1"/>
    </source>
</evidence>
<dbReference type="InterPro" id="IPR042095">
    <property type="entry name" value="SUMF_sf"/>
</dbReference>
<keyword evidence="4" id="KW-1185">Reference proteome</keyword>
<dbReference type="InterPro" id="IPR016187">
    <property type="entry name" value="CTDL_fold"/>
</dbReference>
<accession>A0A5C5XEV2</accession>
<dbReference type="PANTHER" id="PTHR23150">
    <property type="entry name" value="SULFATASE MODIFYING FACTOR 1, 2"/>
    <property type="match status" value="1"/>
</dbReference>
<dbReference type="PANTHER" id="PTHR23150:SF19">
    <property type="entry name" value="FORMYLGLYCINE-GENERATING ENZYME"/>
    <property type="match status" value="1"/>
</dbReference>
<gene>
    <name evidence="3" type="primary">pkn1_3</name>
    <name evidence="3" type="ORF">Pan54_19240</name>
</gene>
<dbReference type="InterPro" id="IPR051043">
    <property type="entry name" value="Sulfatase_Mod_Factor_Kinase"/>
</dbReference>
<dbReference type="GO" id="GO:0004674">
    <property type="term" value="F:protein serine/threonine kinase activity"/>
    <property type="evidence" value="ECO:0007669"/>
    <property type="project" value="UniProtKB-EC"/>
</dbReference>
<dbReference type="GO" id="GO:0120147">
    <property type="term" value="F:formylglycine-generating oxidase activity"/>
    <property type="evidence" value="ECO:0007669"/>
    <property type="project" value="TreeGrafter"/>
</dbReference>
<keyword evidence="3" id="KW-0808">Transferase</keyword>
<dbReference type="InterPro" id="IPR005532">
    <property type="entry name" value="SUMF_dom"/>
</dbReference>
<comment type="caution">
    <text evidence="3">The sequence shown here is derived from an EMBL/GenBank/DDBJ whole genome shotgun (WGS) entry which is preliminary data.</text>
</comment>
<name>A0A5C5XEV2_9PLAN</name>
<evidence type="ECO:0000256" key="1">
    <source>
        <dbReference type="SAM" id="MobiDB-lite"/>
    </source>
</evidence>
<sequence length="408" mass="44404">MRMFIQQSFLNSVQKVTPLILFGIISGLLVLPVGCGGGGDEGVSSAPAPPAPPKPASAVAPPAPAIGREGNPAQNNKVTNKPVELDVSEEDQSNLFVANTSGNFMQLDGSLFNQKYDQRNQLAFANPPGVTGNHFTIAAQPQNVVSGQRGAFNLPPNFKELPEFGYDATGWPLRIQCNVDQSVMAYIPEGVFIQGKNGADPKVGPEHPAFVSAYYMDIHEVTNENFSKYREYLSGIGERSPQSALSEGSGPTMPVSGVLWRDASAYLEFTGKQLPTESEWEKAARGAGGFDHPWGFGRAAWQKPRELMQISTPMTYPADKSPYGVFDMAGNVKEWCADWYAPNAYQLALSTDGSVPRNWEGPKSSEPKSTHVIKGNGENWTLWHREGASMTDRDPQVGFRGVLRLPRQ</sequence>
<dbReference type="SUPFAM" id="SSF56436">
    <property type="entry name" value="C-type lectin-like"/>
    <property type="match status" value="1"/>
</dbReference>
<dbReference type="OrthoDB" id="9812426at2"/>
<dbReference type="Pfam" id="PF03781">
    <property type="entry name" value="FGE-sulfatase"/>
    <property type="match status" value="1"/>
</dbReference>
<dbReference type="AlphaFoldDB" id="A0A5C5XEV2"/>
<reference evidence="3 4" key="1">
    <citation type="submission" date="2019-02" db="EMBL/GenBank/DDBJ databases">
        <title>Deep-cultivation of Planctomycetes and their phenomic and genomic characterization uncovers novel biology.</title>
        <authorList>
            <person name="Wiegand S."/>
            <person name="Jogler M."/>
            <person name="Boedeker C."/>
            <person name="Pinto D."/>
            <person name="Vollmers J."/>
            <person name="Rivas-Marin E."/>
            <person name="Kohn T."/>
            <person name="Peeters S.H."/>
            <person name="Heuer A."/>
            <person name="Rast P."/>
            <person name="Oberbeckmann S."/>
            <person name="Bunk B."/>
            <person name="Jeske O."/>
            <person name="Meyerdierks A."/>
            <person name="Storesund J.E."/>
            <person name="Kallscheuer N."/>
            <person name="Luecker S."/>
            <person name="Lage O.M."/>
            <person name="Pohl T."/>
            <person name="Merkel B.J."/>
            <person name="Hornburger P."/>
            <person name="Mueller R.-W."/>
            <person name="Bruemmer F."/>
            <person name="Labrenz M."/>
            <person name="Spormann A.M."/>
            <person name="Op Den Camp H."/>
            <person name="Overmann J."/>
            <person name="Amann R."/>
            <person name="Jetten M.S.M."/>
            <person name="Mascher T."/>
            <person name="Medema M.H."/>
            <person name="Devos D.P."/>
            <person name="Kaster A.-K."/>
            <person name="Ovreas L."/>
            <person name="Rohde M."/>
            <person name="Galperin M.Y."/>
            <person name="Jogler C."/>
        </authorList>
    </citation>
    <scope>NUCLEOTIDE SEQUENCE [LARGE SCALE GENOMIC DNA]</scope>
    <source>
        <strain evidence="3 4">Pan54</strain>
    </source>
</reference>
<proteinExistence type="predicted"/>
<keyword evidence="3" id="KW-0418">Kinase</keyword>
<dbReference type="Gene3D" id="3.90.1580.10">
    <property type="entry name" value="paralog of FGE (formylglycine-generating enzyme)"/>
    <property type="match status" value="1"/>
</dbReference>
<evidence type="ECO:0000313" key="4">
    <source>
        <dbReference type="Proteomes" id="UP000316095"/>
    </source>
</evidence>
<organism evidence="3 4">
    <name type="scientific">Rubinisphaera italica</name>
    <dbReference type="NCBI Taxonomy" id="2527969"/>
    <lineage>
        <taxon>Bacteria</taxon>
        <taxon>Pseudomonadati</taxon>
        <taxon>Planctomycetota</taxon>
        <taxon>Planctomycetia</taxon>
        <taxon>Planctomycetales</taxon>
        <taxon>Planctomycetaceae</taxon>
        <taxon>Rubinisphaera</taxon>
    </lineage>
</organism>